<comment type="caution">
    <text evidence="1">The sequence shown here is derived from an EMBL/GenBank/DDBJ whole genome shotgun (WGS) entry which is preliminary data.</text>
</comment>
<gene>
    <name evidence="1" type="ORF">US86_C0004G0055</name>
</gene>
<dbReference type="EMBL" id="LBUP01000004">
    <property type="protein sequence ID" value="KKQ66737.1"/>
    <property type="molecule type" value="Genomic_DNA"/>
</dbReference>
<reference evidence="1 2" key="1">
    <citation type="journal article" date="2015" name="Nature">
        <title>rRNA introns, odd ribosomes, and small enigmatic genomes across a large radiation of phyla.</title>
        <authorList>
            <person name="Brown C.T."/>
            <person name="Hug L.A."/>
            <person name="Thomas B.C."/>
            <person name="Sharon I."/>
            <person name="Castelle C.J."/>
            <person name="Singh A."/>
            <person name="Wilkins M.J."/>
            <person name="Williams K.H."/>
            <person name="Banfield J.F."/>
        </authorList>
    </citation>
    <scope>NUCLEOTIDE SEQUENCE [LARGE SCALE GENOMIC DNA]</scope>
</reference>
<accession>A0A0G0JIY3</accession>
<dbReference type="AlphaFoldDB" id="A0A0G0JIY3"/>
<dbReference type="Proteomes" id="UP000034235">
    <property type="component" value="Unassembled WGS sequence"/>
</dbReference>
<evidence type="ECO:0000313" key="2">
    <source>
        <dbReference type="Proteomes" id="UP000034235"/>
    </source>
</evidence>
<proteinExistence type="predicted"/>
<sequence length="282" mass="31983">MSNIENTYGLNRRQFVSILAGANLGILGATYCGEKRRLASIDSIDLNTWTTNGQSLLALYPDLRPVNYLAQGGKPLHRNSLLTDIQKSLIEKTTSLPDLKILPQYSENSRLSRPNLVGYRVVVEQRKNPLNKKIDDVHTLSGLATVLDLASFAEEYVRATMPWLGSLNQKDALSKVINRSEFCEFAKFAGRMRVGAMLRAILGDQIKEGILLTQSPLVFLEYQRYQEHAEEKGLLFKDKEGIWRWPGNTMPRINWQDYKDFLERSSSRLTNGADFGKLIRSD</sequence>
<protein>
    <submittedName>
        <fullName evidence="1">Uncharacterized protein</fullName>
    </submittedName>
</protein>
<organism evidence="1 2">
    <name type="scientific">Candidatus Daviesbacteria bacterium GW2011_GWA2_38_24</name>
    <dbReference type="NCBI Taxonomy" id="1618422"/>
    <lineage>
        <taxon>Bacteria</taxon>
        <taxon>Candidatus Daviesiibacteriota</taxon>
    </lineage>
</organism>
<name>A0A0G0JIY3_9BACT</name>
<evidence type="ECO:0000313" key="1">
    <source>
        <dbReference type="EMBL" id="KKQ66737.1"/>
    </source>
</evidence>